<reference evidence="3" key="1">
    <citation type="submission" date="2024-06" db="EMBL/GenBank/DDBJ databases">
        <title>Methylostella associata gen. nov., sp. nov., a novel Ancalomicrobiaceae-affiliated facultatively methylotrophic bacteria that feed on methanotrophs of the genus Methylococcus.</title>
        <authorList>
            <person name="Saltykova V."/>
            <person name="Danilova O.V."/>
            <person name="Oshkin I.Y."/>
            <person name="Belova S.E."/>
            <person name="Pimenov N.V."/>
            <person name="Dedysh S.N."/>
        </authorList>
    </citation>
    <scope>NUCLEOTIDE SEQUENCE</scope>
    <source>
        <strain evidence="3">S20</strain>
    </source>
</reference>
<dbReference type="KEGG" id="mflg:ABS361_07220"/>
<dbReference type="PANTHER" id="PTHR30605:SF0">
    <property type="entry name" value="ANHYDRO-N-ACETYLMURAMIC ACID KINASE"/>
    <property type="match status" value="1"/>
</dbReference>
<dbReference type="GO" id="GO:0016301">
    <property type="term" value="F:kinase activity"/>
    <property type="evidence" value="ECO:0007669"/>
    <property type="project" value="UniProtKB-KW"/>
</dbReference>
<keyword evidence="2 3" id="KW-0418">Kinase</keyword>
<comment type="function">
    <text evidence="2">Catalyzes the specific phosphorylation of 1,6-anhydro-N-acetylmuramic acid (anhMurNAc) with the simultaneous cleavage of the 1,6-anhydro ring, generating MurNAc-6-P. Is required for the utilization of anhMurNAc either imported from the medium or derived from its own cell wall murein, and thus plays a role in cell wall recycling.</text>
</comment>
<keyword evidence="1 2" id="KW-0119">Carbohydrate metabolism</keyword>
<keyword evidence="2 3" id="KW-0808">Transferase</keyword>
<sequence length="379" mass="39000">MARRLAIGLMSGTSMDGIDVAAITTDGAGFVRFGQTMLRAYTEAEKQVIRAALQVAPGLQDRAERPPELALAESLVTETHAEAVNAFLEATGYEATDVAVIGFHGQTVFHAPDRGLTVQLGDGLALARAVGVPVVYDFRAADVAAGGEGAPLVPIYHAALVARSELPLPVAVLNIGGVANITYVGRSPAEMVGIEPEAGDGLLAFDCGPGNALIDDFCLARTGRAYDLDGRLAAAGRVDEAVLAALMAHPFFDRPIPKSLDRNAFSRAAVDHLSTEDGAATLTAFTAAAVARGLAQLPERPETLIVAGGGAHNPTLTGMLKLRCNTAIVPAADLGWSTDGLEAQAFAYLAVRHVAGLPISFPGTTGVPVPTVGGVLAVP</sequence>
<feature type="binding site" evidence="2">
    <location>
        <begin position="12"/>
        <end position="19"/>
    </location>
    <ligand>
        <name>ATP</name>
        <dbReference type="ChEBI" id="CHEBI:30616"/>
    </ligand>
</feature>
<evidence type="ECO:0000256" key="1">
    <source>
        <dbReference type="ARBA" id="ARBA00023277"/>
    </source>
</evidence>
<keyword evidence="2" id="KW-0067">ATP-binding</keyword>
<dbReference type="RefSeq" id="WP_407051113.1">
    <property type="nucleotide sequence ID" value="NZ_CP158568.1"/>
</dbReference>
<dbReference type="GO" id="GO:0006040">
    <property type="term" value="P:amino sugar metabolic process"/>
    <property type="evidence" value="ECO:0007669"/>
    <property type="project" value="InterPro"/>
</dbReference>
<dbReference type="GO" id="GO:0005524">
    <property type="term" value="F:ATP binding"/>
    <property type="evidence" value="ECO:0007669"/>
    <property type="project" value="UniProtKB-UniRule"/>
</dbReference>
<protein>
    <recommendedName>
        <fullName evidence="2">Anhydro-N-acetylmuramic acid kinase</fullName>
        <ecNumber evidence="2">2.7.1.170</ecNumber>
    </recommendedName>
    <alternativeName>
        <fullName evidence="2">AnhMurNAc kinase</fullName>
    </alternativeName>
</protein>
<dbReference type="GO" id="GO:0097175">
    <property type="term" value="P:1,6-anhydro-N-acetyl-beta-muramic acid catabolic process"/>
    <property type="evidence" value="ECO:0007669"/>
    <property type="project" value="UniProtKB-UniRule"/>
</dbReference>
<dbReference type="EMBL" id="CP158568">
    <property type="protein sequence ID" value="XBY46017.1"/>
    <property type="molecule type" value="Genomic_DNA"/>
</dbReference>
<keyword evidence="2" id="KW-0547">Nucleotide-binding</keyword>
<comment type="catalytic activity">
    <reaction evidence="2">
        <text>1,6-anhydro-N-acetyl-beta-muramate + ATP + H2O = N-acetyl-D-muramate 6-phosphate + ADP + H(+)</text>
        <dbReference type="Rhea" id="RHEA:24952"/>
        <dbReference type="ChEBI" id="CHEBI:15377"/>
        <dbReference type="ChEBI" id="CHEBI:15378"/>
        <dbReference type="ChEBI" id="CHEBI:30616"/>
        <dbReference type="ChEBI" id="CHEBI:58690"/>
        <dbReference type="ChEBI" id="CHEBI:58722"/>
        <dbReference type="ChEBI" id="CHEBI:456216"/>
        <dbReference type="EC" id="2.7.1.170"/>
    </reaction>
</comment>
<accession>A0AAU7XF15</accession>
<dbReference type="PANTHER" id="PTHR30605">
    <property type="entry name" value="ANHYDRO-N-ACETYLMURAMIC ACID KINASE"/>
    <property type="match status" value="1"/>
</dbReference>
<name>A0AAU7XF15_9HYPH</name>
<dbReference type="NCBIfam" id="NF007141">
    <property type="entry name" value="PRK09585.1-5"/>
    <property type="match status" value="1"/>
</dbReference>
<dbReference type="GO" id="GO:0009254">
    <property type="term" value="P:peptidoglycan turnover"/>
    <property type="evidence" value="ECO:0007669"/>
    <property type="project" value="UniProtKB-UniRule"/>
</dbReference>
<dbReference type="HAMAP" id="MF_01270">
    <property type="entry name" value="AnhMurNAc_kinase"/>
    <property type="match status" value="1"/>
</dbReference>
<dbReference type="Pfam" id="PF03702">
    <property type="entry name" value="AnmK"/>
    <property type="match status" value="1"/>
</dbReference>
<comment type="similarity">
    <text evidence="2">Belongs to the anhydro-N-acetylmuramic acid kinase family.</text>
</comment>
<comment type="pathway">
    <text evidence="2">Amino-sugar metabolism; 1,6-anhydro-N-acetylmuramate degradation.</text>
</comment>
<dbReference type="InterPro" id="IPR043129">
    <property type="entry name" value="ATPase_NBD"/>
</dbReference>
<gene>
    <name evidence="2" type="primary">anmK</name>
    <name evidence="3" type="ORF">ABS361_07220</name>
</gene>
<comment type="pathway">
    <text evidence="2">Cell wall biogenesis; peptidoglycan recycling.</text>
</comment>
<dbReference type="SUPFAM" id="SSF53067">
    <property type="entry name" value="Actin-like ATPase domain"/>
    <property type="match status" value="1"/>
</dbReference>
<proteinExistence type="inferred from homology"/>
<dbReference type="AlphaFoldDB" id="A0AAU7XF15"/>
<dbReference type="InterPro" id="IPR005338">
    <property type="entry name" value="Anhydro_N_Ac-Mur_kinase"/>
</dbReference>
<dbReference type="EC" id="2.7.1.170" evidence="2"/>
<organism evidence="3">
    <name type="scientific">Methyloraptor flagellatus</name>
    <dbReference type="NCBI Taxonomy" id="3162530"/>
    <lineage>
        <taxon>Bacteria</taxon>
        <taxon>Pseudomonadati</taxon>
        <taxon>Pseudomonadota</taxon>
        <taxon>Alphaproteobacteria</taxon>
        <taxon>Hyphomicrobiales</taxon>
        <taxon>Ancalomicrobiaceae</taxon>
        <taxon>Methyloraptor</taxon>
    </lineage>
</organism>
<dbReference type="GO" id="GO:0016773">
    <property type="term" value="F:phosphotransferase activity, alcohol group as acceptor"/>
    <property type="evidence" value="ECO:0007669"/>
    <property type="project" value="UniProtKB-UniRule"/>
</dbReference>
<dbReference type="Gene3D" id="3.30.420.40">
    <property type="match status" value="2"/>
</dbReference>
<evidence type="ECO:0000256" key="2">
    <source>
        <dbReference type="HAMAP-Rule" id="MF_01270"/>
    </source>
</evidence>
<evidence type="ECO:0000313" key="3">
    <source>
        <dbReference type="EMBL" id="XBY46017.1"/>
    </source>
</evidence>